<evidence type="ECO:0000313" key="2">
    <source>
        <dbReference type="Proteomes" id="UP001157046"/>
    </source>
</evidence>
<dbReference type="EMBL" id="BSUY01000001">
    <property type="protein sequence ID" value="GMA83011.1"/>
    <property type="molecule type" value="Genomic_DNA"/>
</dbReference>
<accession>A0ABQ6J645</accession>
<keyword evidence="2" id="KW-1185">Reference proteome</keyword>
<sequence length="197" mass="22336">MPIPKIYFSSVIFLSEISIQCDLYLLAYEKLEKASEHWIAISKSINDGNKFSPLSIISEATVCLSAMSAINRLLYSSKTSDSKKRCNELQNLLGDIALPNITSKMVRNSWEHHDERIDKELKNINEPFSLSFIHVSVQPPPDKTLVLKRFNPIEMTISFLSDSIQLTHCKNEVSELKSSINTAFNLLNNIHIEAPNK</sequence>
<organism evidence="1 2">
    <name type="scientific">Shewanella glacialipiscicola</name>
    <dbReference type="NCBI Taxonomy" id="614069"/>
    <lineage>
        <taxon>Bacteria</taxon>
        <taxon>Pseudomonadati</taxon>
        <taxon>Pseudomonadota</taxon>
        <taxon>Gammaproteobacteria</taxon>
        <taxon>Alteromonadales</taxon>
        <taxon>Shewanellaceae</taxon>
        <taxon>Shewanella</taxon>
    </lineage>
</organism>
<evidence type="ECO:0000313" key="1">
    <source>
        <dbReference type="EMBL" id="GMA83011.1"/>
    </source>
</evidence>
<name>A0ABQ6J645_9GAMM</name>
<protein>
    <recommendedName>
        <fullName evidence="3">BRO1 domain-containing protein</fullName>
    </recommendedName>
</protein>
<proteinExistence type="predicted"/>
<evidence type="ECO:0008006" key="3">
    <source>
        <dbReference type="Google" id="ProtNLM"/>
    </source>
</evidence>
<reference evidence="2" key="1">
    <citation type="journal article" date="2019" name="Int. J. Syst. Evol. Microbiol.">
        <title>The Global Catalogue of Microorganisms (GCM) 10K type strain sequencing project: providing services to taxonomists for standard genome sequencing and annotation.</title>
        <authorList>
            <consortium name="The Broad Institute Genomics Platform"/>
            <consortium name="The Broad Institute Genome Sequencing Center for Infectious Disease"/>
            <person name="Wu L."/>
            <person name="Ma J."/>
        </authorList>
    </citation>
    <scope>NUCLEOTIDE SEQUENCE [LARGE SCALE GENOMIC DNA]</scope>
    <source>
        <strain evidence="2">NBRC 102030</strain>
    </source>
</reference>
<comment type="caution">
    <text evidence="1">The sequence shown here is derived from an EMBL/GenBank/DDBJ whole genome shotgun (WGS) entry which is preliminary data.</text>
</comment>
<dbReference type="Proteomes" id="UP001157046">
    <property type="component" value="Unassembled WGS sequence"/>
</dbReference>
<gene>
    <name evidence="1" type="ORF">GCM10025855_25440</name>
</gene>
<dbReference type="RefSeq" id="WP_220772955.1">
    <property type="nucleotide sequence ID" value="NZ_BPFC01000021.1"/>
</dbReference>